<dbReference type="InterPro" id="IPR011601">
    <property type="entry name" value="MurB_C"/>
</dbReference>
<dbReference type="PANTHER" id="PTHR21071:SF4">
    <property type="entry name" value="UDP-N-ACETYLENOLPYRUVOYLGLUCOSAMINE REDUCTASE"/>
    <property type="match status" value="1"/>
</dbReference>
<dbReference type="SUPFAM" id="SSF56176">
    <property type="entry name" value="FAD-binding/transporter-associated domain-like"/>
    <property type="match status" value="1"/>
</dbReference>
<sequence length="259" mass="28863">MLETTIDFSRYSSVKIGVPLKVSVLENDDEISQEHQIIGLANNLLIAPSAKNLALLGKNYDYICDKGEWVEVGGATNSSKIFNYFRANDLEGLEFLGQLPGTLGALVKMNAGMKEFEIKNVLESACINGEWLEKEALGLGYRSSKFNGVVLRARFKKTHGFRQEVLKACQSMRKSHPKLPNFGSCFKNPPNDHAGRLLEGVGLRGYRLKRVGFAKEHANFLVNFGGAGFEEALDLIELAKTRVLQEYGIHLEEEVKILR</sequence>
<dbReference type="GO" id="GO:0009252">
    <property type="term" value="P:peptidoglycan biosynthetic process"/>
    <property type="evidence" value="ECO:0007669"/>
    <property type="project" value="UniProtKB-UniRule"/>
</dbReference>
<feature type="active site" evidence="19">
    <location>
        <position position="142"/>
    </location>
</feature>
<comment type="function">
    <text evidence="2 19">Cell wall formation.</text>
</comment>
<dbReference type="SUPFAM" id="SSF56194">
    <property type="entry name" value="Uridine diphospho-N-Acetylenolpyruvylglucosamine reductase, MurB, C-terminal domain"/>
    <property type="match status" value="1"/>
</dbReference>
<keyword evidence="7 19" id="KW-0963">Cytoplasm</keyword>
<evidence type="ECO:0000256" key="9">
    <source>
        <dbReference type="ARBA" id="ARBA00022630"/>
    </source>
</evidence>
<dbReference type="RefSeq" id="WP_041050002.1">
    <property type="nucleotide sequence ID" value="NZ_AP014523.1"/>
</dbReference>
<dbReference type="HAMAP" id="MF_00037">
    <property type="entry name" value="MurB"/>
    <property type="match status" value="1"/>
</dbReference>
<dbReference type="AlphaFoldDB" id="A0A060PPG2"/>
<dbReference type="GO" id="GO:0071555">
    <property type="term" value="P:cell wall organization"/>
    <property type="evidence" value="ECO:0007669"/>
    <property type="project" value="UniProtKB-KW"/>
</dbReference>
<comment type="similarity">
    <text evidence="19">Belongs to the MurB family.</text>
</comment>
<comment type="subcellular location">
    <subcellularLocation>
        <location evidence="3 19">Cytoplasm</location>
    </subcellularLocation>
</comment>
<evidence type="ECO:0000256" key="4">
    <source>
        <dbReference type="ARBA" id="ARBA00004752"/>
    </source>
</evidence>
<dbReference type="HOGENOM" id="CLU_035304_1_2_7"/>
<comment type="pathway">
    <text evidence="4 19">Cell wall biogenesis; peptidoglycan biosynthesis.</text>
</comment>
<evidence type="ECO:0000256" key="16">
    <source>
        <dbReference type="ARBA" id="ARBA00023316"/>
    </source>
</evidence>
<evidence type="ECO:0000256" key="14">
    <source>
        <dbReference type="ARBA" id="ARBA00023002"/>
    </source>
</evidence>
<feature type="domain" description="UDP-N-acetylenolpyruvoylglucosamine reductase C-terminal" evidence="20">
    <location>
        <begin position="164"/>
        <end position="258"/>
    </location>
</feature>
<keyword evidence="9 19" id="KW-0285">Flavoprotein</keyword>
<dbReference type="InterPro" id="IPR003170">
    <property type="entry name" value="MurB"/>
</dbReference>
<organism evidence="21">
    <name type="scientific">Helicobacter pylori NY40</name>
    <dbReference type="NCBI Taxonomy" id="1426844"/>
    <lineage>
        <taxon>Bacteria</taxon>
        <taxon>Pseudomonadati</taxon>
        <taxon>Campylobacterota</taxon>
        <taxon>Epsilonproteobacteria</taxon>
        <taxon>Campylobacterales</taxon>
        <taxon>Helicobacteraceae</taxon>
        <taxon>Helicobacter</taxon>
    </lineage>
</organism>
<keyword evidence="15 19" id="KW-0131">Cell cycle</keyword>
<evidence type="ECO:0000256" key="10">
    <source>
        <dbReference type="ARBA" id="ARBA00022827"/>
    </source>
</evidence>
<protein>
    <recommendedName>
        <fullName evidence="6 19">UDP-N-acetylenolpyruvoylglucosamine reductase</fullName>
        <ecNumber evidence="5 19">1.3.1.98</ecNumber>
    </recommendedName>
    <alternativeName>
        <fullName evidence="17 19">UDP-N-acetylmuramate dehydrogenase</fullName>
    </alternativeName>
</protein>
<evidence type="ECO:0000256" key="11">
    <source>
        <dbReference type="ARBA" id="ARBA00022857"/>
    </source>
</evidence>
<dbReference type="PANTHER" id="PTHR21071">
    <property type="entry name" value="UDP-N-ACETYLENOLPYRUVOYLGLUCOSAMINE REDUCTASE"/>
    <property type="match status" value="1"/>
</dbReference>
<keyword evidence="13 19" id="KW-0573">Peptidoglycan synthesis</keyword>
<feature type="active site" evidence="19">
    <location>
        <position position="254"/>
    </location>
</feature>
<gene>
    <name evidence="19" type="primary">murB</name>
    <name evidence="21" type="ORF">NY40_0388</name>
</gene>
<name>A0A060PPG2_HELPX</name>
<dbReference type="GO" id="GO:0051301">
    <property type="term" value="P:cell division"/>
    <property type="evidence" value="ECO:0007669"/>
    <property type="project" value="UniProtKB-KW"/>
</dbReference>
<keyword evidence="14 19" id="KW-0560">Oxidoreductase</keyword>
<feature type="active site" description="Proton donor" evidence="19">
    <location>
        <position position="184"/>
    </location>
</feature>
<dbReference type="EC" id="1.3.1.98" evidence="5 19"/>
<keyword evidence="11 19" id="KW-0521">NADP</keyword>
<comment type="catalytic activity">
    <reaction evidence="18 19">
        <text>UDP-N-acetyl-alpha-D-muramate + NADP(+) = UDP-N-acetyl-3-O-(1-carboxyvinyl)-alpha-D-glucosamine + NADPH + H(+)</text>
        <dbReference type="Rhea" id="RHEA:12248"/>
        <dbReference type="ChEBI" id="CHEBI:15378"/>
        <dbReference type="ChEBI" id="CHEBI:57783"/>
        <dbReference type="ChEBI" id="CHEBI:58349"/>
        <dbReference type="ChEBI" id="CHEBI:68483"/>
        <dbReference type="ChEBI" id="CHEBI:70757"/>
        <dbReference type="EC" id="1.3.1.98"/>
    </reaction>
</comment>
<keyword evidence="10 19" id="KW-0274">FAD</keyword>
<evidence type="ECO:0000256" key="12">
    <source>
        <dbReference type="ARBA" id="ARBA00022960"/>
    </source>
</evidence>
<dbReference type="GO" id="GO:0050660">
    <property type="term" value="F:flavin adenine dinucleotide binding"/>
    <property type="evidence" value="ECO:0007669"/>
    <property type="project" value="InterPro"/>
</dbReference>
<dbReference type="Gene3D" id="3.90.78.10">
    <property type="entry name" value="UDP-N-acetylenolpyruvoylglucosamine reductase, C-terminal domain"/>
    <property type="match status" value="1"/>
</dbReference>
<evidence type="ECO:0000256" key="5">
    <source>
        <dbReference type="ARBA" id="ARBA00012518"/>
    </source>
</evidence>
<dbReference type="InterPro" id="IPR016169">
    <property type="entry name" value="FAD-bd_PCMH_sub2"/>
</dbReference>
<evidence type="ECO:0000256" key="18">
    <source>
        <dbReference type="ARBA" id="ARBA00048914"/>
    </source>
</evidence>
<reference evidence="21" key="1">
    <citation type="submission" date="2013-11" db="EMBL/GenBank/DDBJ databases">
        <title>Estimation of Helicobacter pylori bacteriophage ecology using H. pylori isolates.</title>
        <authorList>
            <person name="Uchiyama J."/>
            <person name="Takemura-Uchiyama I."/>
            <person name="Ujihara T."/>
            <person name="Matsuzaki S."/>
        </authorList>
    </citation>
    <scope>NUCLEOTIDE SEQUENCE [LARGE SCALE GENOMIC DNA]</scope>
    <source>
        <strain evidence="21">NY40</strain>
    </source>
</reference>
<dbReference type="NCBIfam" id="TIGR00179">
    <property type="entry name" value="murB"/>
    <property type="match status" value="1"/>
</dbReference>
<evidence type="ECO:0000256" key="1">
    <source>
        <dbReference type="ARBA" id="ARBA00001974"/>
    </source>
</evidence>
<dbReference type="GO" id="GO:0005829">
    <property type="term" value="C:cytosol"/>
    <property type="evidence" value="ECO:0007669"/>
    <property type="project" value="TreeGrafter"/>
</dbReference>
<proteinExistence type="inferred from homology"/>
<dbReference type="Gene3D" id="3.30.465.10">
    <property type="match status" value="1"/>
</dbReference>
<comment type="cofactor">
    <cofactor evidence="1 19">
        <name>FAD</name>
        <dbReference type="ChEBI" id="CHEBI:57692"/>
    </cofactor>
</comment>
<evidence type="ECO:0000259" key="20">
    <source>
        <dbReference type="Pfam" id="PF02873"/>
    </source>
</evidence>
<evidence type="ECO:0000256" key="3">
    <source>
        <dbReference type="ARBA" id="ARBA00004496"/>
    </source>
</evidence>
<evidence type="ECO:0000256" key="2">
    <source>
        <dbReference type="ARBA" id="ARBA00003921"/>
    </source>
</evidence>
<keyword evidence="8 19" id="KW-0132">Cell division</keyword>
<dbReference type="EMBL" id="AP014523">
    <property type="protein sequence ID" value="BAO97409.1"/>
    <property type="molecule type" value="Genomic_DNA"/>
</dbReference>
<evidence type="ECO:0000256" key="6">
    <source>
        <dbReference type="ARBA" id="ARBA00015188"/>
    </source>
</evidence>
<keyword evidence="16 19" id="KW-0961">Cell wall biogenesis/degradation</keyword>
<evidence type="ECO:0000256" key="7">
    <source>
        <dbReference type="ARBA" id="ARBA00022490"/>
    </source>
</evidence>
<dbReference type="InterPro" id="IPR036635">
    <property type="entry name" value="MurB_C_sf"/>
</dbReference>
<evidence type="ECO:0000313" key="21">
    <source>
        <dbReference type="EMBL" id="BAO97409.1"/>
    </source>
</evidence>
<accession>A0A060PPG2</accession>
<evidence type="ECO:0000256" key="13">
    <source>
        <dbReference type="ARBA" id="ARBA00022984"/>
    </source>
</evidence>
<dbReference type="UniPathway" id="UPA00219"/>
<dbReference type="Pfam" id="PF02873">
    <property type="entry name" value="MurB_C"/>
    <property type="match status" value="1"/>
</dbReference>
<evidence type="ECO:0000256" key="19">
    <source>
        <dbReference type="HAMAP-Rule" id="MF_00037"/>
    </source>
</evidence>
<dbReference type="NCBIfam" id="NF010479">
    <property type="entry name" value="PRK13904.1"/>
    <property type="match status" value="1"/>
</dbReference>
<dbReference type="InterPro" id="IPR036318">
    <property type="entry name" value="FAD-bd_PCMH-like_sf"/>
</dbReference>
<evidence type="ECO:0000256" key="8">
    <source>
        <dbReference type="ARBA" id="ARBA00022618"/>
    </source>
</evidence>
<dbReference type="Proteomes" id="UP000031662">
    <property type="component" value="Chromosome"/>
</dbReference>
<evidence type="ECO:0000256" key="17">
    <source>
        <dbReference type="ARBA" id="ARBA00031026"/>
    </source>
</evidence>
<evidence type="ECO:0000256" key="15">
    <source>
        <dbReference type="ARBA" id="ARBA00023306"/>
    </source>
</evidence>
<dbReference type="GO" id="GO:0008360">
    <property type="term" value="P:regulation of cell shape"/>
    <property type="evidence" value="ECO:0007669"/>
    <property type="project" value="UniProtKB-KW"/>
</dbReference>
<keyword evidence="12 19" id="KW-0133">Cell shape</keyword>
<dbReference type="GO" id="GO:0008762">
    <property type="term" value="F:UDP-N-acetylmuramate dehydrogenase activity"/>
    <property type="evidence" value="ECO:0007669"/>
    <property type="project" value="UniProtKB-UniRule"/>
</dbReference>